<dbReference type="OrthoDB" id="9798288at2"/>
<gene>
    <name evidence="2" type="ORF">DSL64_18425</name>
</gene>
<dbReference type="PANTHER" id="PTHR33387">
    <property type="entry name" value="RMLC-LIKE JELLY ROLL FOLD PROTEIN"/>
    <property type="match status" value="1"/>
</dbReference>
<name>A0A3D8Y8Y9_9BACT</name>
<dbReference type="Pfam" id="PF06172">
    <property type="entry name" value="Cupin_5"/>
    <property type="match status" value="1"/>
</dbReference>
<keyword evidence="3" id="KW-1185">Reference proteome</keyword>
<proteinExistence type="predicted"/>
<organism evidence="2 3">
    <name type="scientific">Dyadobacter luteus</name>
    <dbReference type="NCBI Taxonomy" id="2259619"/>
    <lineage>
        <taxon>Bacteria</taxon>
        <taxon>Pseudomonadati</taxon>
        <taxon>Bacteroidota</taxon>
        <taxon>Cytophagia</taxon>
        <taxon>Cytophagales</taxon>
        <taxon>Spirosomataceae</taxon>
        <taxon>Dyadobacter</taxon>
    </lineage>
</organism>
<evidence type="ECO:0000313" key="2">
    <source>
        <dbReference type="EMBL" id="REA59300.1"/>
    </source>
</evidence>
<feature type="domain" description="DUF985" evidence="1">
    <location>
        <begin position="6"/>
        <end position="147"/>
    </location>
</feature>
<dbReference type="SUPFAM" id="SSF51182">
    <property type="entry name" value="RmlC-like cupins"/>
    <property type="match status" value="1"/>
</dbReference>
<evidence type="ECO:0000313" key="3">
    <source>
        <dbReference type="Proteomes" id="UP000256373"/>
    </source>
</evidence>
<dbReference type="EMBL" id="QNUL01000016">
    <property type="protein sequence ID" value="REA59300.1"/>
    <property type="molecule type" value="Genomic_DNA"/>
</dbReference>
<dbReference type="Gene3D" id="2.60.120.10">
    <property type="entry name" value="Jelly Rolls"/>
    <property type="match status" value="1"/>
</dbReference>
<evidence type="ECO:0000259" key="1">
    <source>
        <dbReference type="Pfam" id="PF06172"/>
    </source>
</evidence>
<dbReference type="InterPro" id="IPR014710">
    <property type="entry name" value="RmlC-like_jellyroll"/>
</dbReference>
<dbReference type="CDD" id="cd06121">
    <property type="entry name" value="cupin_YML079wp"/>
    <property type="match status" value="1"/>
</dbReference>
<sequence>MKTAAYWVEKYNLQPHPEGGFYSETYRAAEEIQAEALPVRFRSGVRSFSTGIYFLLEQGHFSAFHRIKSDEMWHFYAGEALDIFVLDQNTEELKVIRLGNDPEKGETFQAVVPAGNWFASRPAAQSSYALVGCTVSPGFDFRDFEMADRYSLVKEFPKYTNLINELTY</sequence>
<accession>A0A3D8Y8Y9</accession>
<dbReference type="RefSeq" id="WP_115832393.1">
    <property type="nucleotide sequence ID" value="NZ_QNUL01000016.1"/>
</dbReference>
<protein>
    <recommendedName>
        <fullName evidence="1">DUF985 domain-containing protein</fullName>
    </recommendedName>
</protein>
<dbReference type="PANTHER" id="PTHR33387:SF3">
    <property type="entry name" value="DUF985 DOMAIN-CONTAINING PROTEIN"/>
    <property type="match status" value="1"/>
</dbReference>
<dbReference type="InterPro" id="IPR039935">
    <property type="entry name" value="YML079W-like"/>
</dbReference>
<dbReference type="Proteomes" id="UP000256373">
    <property type="component" value="Unassembled WGS sequence"/>
</dbReference>
<comment type="caution">
    <text evidence="2">The sequence shown here is derived from an EMBL/GenBank/DDBJ whole genome shotgun (WGS) entry which is preliminary data.</text>
</comment>
<dbReference type="InterPro" id="IPR011051">
    <property type="entry name" value="RmlC_Cupin_sf"/>
</dbReference>
<dbReference type="InterPro" id="IPR009327">
    <property type="entry name" value="Cupin_DUF985"/>
</dbReference>
<reference evidence="2 3" key="1">
    <citation type="submission" date="2018-07" db="EMBL/GenBank/DDBJ databases">
        <title>Dyadobacter roseus sp. nov., isolated from rose rhizosphere soil.</title>
        <authorList>
            <person name="Chen L."/>
        </authorList>
    </citation>
    <scope>NUCLEOTIDE SEQUENCE [LARGE SCALE GENOMIC DNA]</scope>
    <source>
        <strain evidence="2 3">RS19</strain>
    </source>
</reference>
<dbReference type="AlphaFoldDB" id="A0A3D8Y8Y9"/>